<feature type="domain" description="SWIM-type" evidence="4">
    <location>
        <begin position="114"/>
        <end position="156"/>
    </location>
</feature>
<keyword evidence="1" id="KW-0479">Metal-binding</keyword>
<evidence type="ECO:0000256" key="2">
    <source>
        <dbReference type="SAM" id="MobiDB-lite"/>
    </source>
</evidence>
<evidence type="ECO:0000259" key="4">
    <source>
        <dbReference type="PROSITE" id="PS50966"/>
    </source>
</evidence>
<evidence type="ECO:0000256" key="3">
    <source>
        <dbReference type="SAM" id="Phobius"/>
    </source>
</evidence>
<evidence type="ECO:0000313" key="5">
    <source>
        <dbReference type="EMBL" id="CAE8735061.1"/>
    </source>
</evidence>
<dbReference type="AlphaFoldDB" id="A0A813LPS6"/>
<dbReference type="EMBL" id="CAJNNW010036512">
    <property type="protein sequence ID" value="CAE8735061.1"/>
    <property type="molecule type" value="Genomic_DNA"/>
</dbReference>
<gene>
    <name evidence="5" type="ORF">PGLA2088_LOCUS47642</name>
</gene>
<feature type="transmembrane region" description="Helical" evidence="3">
    <location>
        <begin position="250"/>
        <end position="272"/>
    </location>
</feature>
<evidence type="ECO:0000256" key="1">
    <source>
        <dbReference type="PROSITE-ProRule" id="PRU00325"/>
    </source>
</evidence>
<comment type="caution">
    <text evidence="5">The sequence shown here is derived from an EMBL/GenBank/DDBJ whole genome shotgun (WGS) entry which is preliminary data.</text>
</comment>
<proteinExistence type="predicted"/>
<feature type="region of interest" description="Disordered" evidence="2">
    <location>
        <begin position="79"/>
        <end position="110"/>
    </location>
</feature>
<feature type="transmembrane region" description="Helical" evidence="3">
    <location>
        <begin position="219"/>
        <end position="238"/>
    </location>
</feature>
<dbReference type="PROSITE" id="PS50966">
    <property type="entry name" value="ZF_SWIM"/>
    <property type="match status" value="1"/>
</dbReference>
<keyword evidence="1" id="KW-0862">Zinc</keyword>
<protein>
    <recommendedName>
        <fullName evidence="4">SWIM-type domain-containing protein</fullName>
    </recommendedName>
</protein>
<keyword evidence="3" id="KW-0472">Membrane</keyword>
<feature type="transmembrane region" description="Helical" evidence="3">
    <location>
        <begin position="315"/>
        <end position="334"/>
    </location>
</feature>
<dbReference type="InterPro" id="IPR007527">
    <property type="entry name" value="Znf_SWIM"/>
</dbReference>
<keyword evidence="3" id="KW-1133">Transmembrane helix</keyword>
<keyword evidence="1" id="KW-0863">Zinc-finger</keyword>
<organism evidence="5 6">
    <name type="scientific">Polarella glacialis</name>
    <name type="common">Dinoflagellate</name>
    <dbReference type="NCBI Taxonomy" id="89957"/>
    <lineage>
        <taxon>Eukaryota</taxon>
        <taxon>Sar</taxon>
        <taxon>Alveolata</taxon>
        <taxon>Dinophyceae</taxon>
        <taxon>Suessiales</taxon>
        <taxon>Suessiaceae</taxon>
        <taxon>Polarella</taxon>
    </lineage>
</organism>
<accession>A0A813LPS6</accession>
<feature type="transmembrane region" description="Helical" evidence="3">
    <location>
        <begin position="190"/>
        <end position="207"/>
    </location>
</feature>
<name>A0A813LPS6_POLGL</name>
<feature type="compositionally biased region" description="Low complexity" evidence="2">
    <location>
        <begin position="79"/>
        <end position="96"/>
    </location>
</feature>
<keyword evidence="3" id="KW-0812">Transmembrane</keyword>
<dbReference type="Proteomes" id="UP000626109">
    <property type="component" value="Unassembled WGS sequence"/>
</dbReference>
<reference evidence="5" key="1">
    <citation type="submission" date="2021-02" db="EMBL/GenBank/DDBJ databases">
        <authorList>
            <person name="Dougan E. K."/>
            <person name="Rhodes N."/>
            <person name="Thang M."/>
            <person name="Chan C."/>
        </authorList>
    </citation>
    <scope>NUCLEOTIDE SEQUENCE</scope>
</reference>
<evidence type="ECO:0000313" key="6">
    <source>
        <dbReference type="Proteomes" id="UP000626109"/>
    </source>
</evidence>
<sequence length="415" mass="46048">MVDQFDPSGLRLTLLRRIAESQSPYRPQEGPGVLARCAGELQQWFCVTPVARLGRRLLFRTTASSLSLDPAAQACSAASAPSGGSSAEGAVGGPSALPGSDSRCPSASLPLQRSTAGVSTEDSRSHVSACSCPPEGATFPARAICRHLCSAMRQLTLDLKVMLFLSFPRGSPYEDRNVENLFQWHYTRRWWLCLDWSTFAVLLMLVWDVAMNPPYRVTLVLLFYATFGVGLLMRKVLIFAAPSPPMRRRVWHNVILCAFFFGRCVVCQPLLVNLAAEGSRSFRALQVEAFSSVVGLGMTNLSMVFMQQMQTVDTLLFCLVNGVVFILWIIFVLRMPLTDALHTAYVGSIVVTAVCVRQQRDLEDIERRSFDHELLHARGRLLRSADQISAQASARDFNLGMNVLDRARQVEHLNF</sequence>
<dbReference type="GO" id="GO:0008270">
    <property type="term" value="F:zinc ion binding"/>
    <property type="evidence" value="ECO:0007669"/>
    <property type="project" value="UniProtKB-KW"/>
</dbReference>